<dbReference type="InterPro" id="IPR016024">
    <property type="entry name" value="ARM-type_fold"/>
</dbReference>
<proteinExistence type="predicted"/>
<reference evidence="2" key="1">
    <citation type="submission" date="2015-08" db="UniProtKB">
        <authorList>
            <consortium name="WormBaseParasite"/>
        </authorList>
    </citation>
    <scope>IDENTIFICATION</scope>
</reference>
<name>A0A0K0EQS7_STRER</name>
<keyword evidence="1" id="KW-1185">Reference proteome</keyword>
<organism evidence="2">
    <name type="scientific">Strongyloides stercoralis</name>
    <name type="common">Threadworm</name>
    <dbReference type="NCBI Taxonomy" id="6248"/>
    <lineage>
        <taxon>Eukaryota</taxon>
        <taxon>Metazoa</taxon>
        <taxon>Ecdysozoa</taxon>
        <taxon>Nematoda</taxon>
        <taxon>Chromadorea</taxon>
        <taxon>Rhabditida</taxon>
        <taxon>Tylenchina</taxon>
        <taxon>Panagrolaimomorpha</taxon>
        <taxon>Strongyloidoidea</taxon>
        <taxon>Strongyloididae</taxon>
        <taxon>Strongyloides</taxon>
    </lineage>
</organism>
<dbReference type="AlphaFoldDB" id="A0A0K0EQS7"/>
<evidence type="ECO:0000313" key="1">
    <source>
        <dbReference type="Proteomes" id="UP000035681"/>
    </source>
</evidence>
<evidence type="ECO:0000313" key="2">
    <source>
        <dbReference type="WBParaSite" id="SSTP_0001180800.1"/>
    </source>
</evidence>
<sequence length="280" mass="33283">MSFKTFYNNYVTNTNMDIDFTNMVKKCDDEKVIRNNDLENFFEIVILTNNCSHFVDIFKNIKKRLGIVPNVMKYFLNEPHKELKRKILNDNCKLLDNYISEFLSSESWEQRDSAIILATILSEFVNKIPYQKIVDMIKFDRSEYVRAAAVDYAKENYITLLIEDIWLFIPNEWNSVVRRSLLKVLVELPSKELENNKKEKHIMSIKNNLPTLDVYNDDDDSWIIENLKKLNILYKRQTEMNCDQSIFNIKNNIDKNSLLEIILLECQNKEELQDKECYGD</sequence>
<dbReference type="WBParaSite" id="SSTP_0001180800.1">
    <property type="protein sequence ID" value="SSTP_0001180800.1"/>
    <property type="gene ID" value="SSTP_0001180800"/>
</dbReference>
<dbReference type="SUPFAM" id="SSF48371">
    <property type="entry name" value="ARM repeat"/>
    <property type="match status" value="1"/>
</dbReference>
<protein>
    <submittedName>
        <fullName evidence="2">BACK domain-containing protein</fullName>
    </submittedName>
</protein>
<dbReference type="Proteomes" id="UP000035681">
    <property type="component" value="Unplaced"/>
</dbReference>
<accession>A0A0K0EQS7</accession>
<dbReference type="WBParaSite" id="TCONS_00000616.p1">
    <property type="protein sequence ID" value="TCONS_00000616.p1"/>
    <property type="gene ID" value="XLOC_000602"/>
</dbReference>